<accession>A0A0N0S011</accession>
<evidence type="ECO:0000313" key="2">
    <source>
        <dbReference type="Proteomes" id="UP000037696"/>
    </source>
</evidence>
<protein>
    <submittedName>
        <fullName evidence="1">Uncharacterized protein</fullName>
    </submittedName>
</protein>
<dbReference type="AlphaFoldDB" id="A0A0N0S011"/>
<dbReference type="Proteomes" id="UP000037696">
    <property type="component" value="Unassembled WGS sequence"/>
</dbReference>
<reference evidence="1 2" key="1">
    <citation type="submission" date="2015-08" db="EMBL/GenBank/DDBJ databases">
        <title>Genome sequencing of Penicillium nordicum.</title>
        <authorList>
            <person name="Nguyen H.D."/>
            <person name="Seifert K.A."/>
        </authorList>
    </citation>
    <scope>NUCLEOTIDE SEQUENCE [LARGE SCALE GENOMIC DNA]</scope>
    <source>
        <strain evidence="1 2">DAOMC 185683</strain>
    </source>
</reference>
<sequence length="86" mass="9718">MTPRDLHVTPRPIPAQLRPAHDINLPLCFLSSSPIQHGVCPSDRTAITFFFESNRLDFLGNVPFFLLSENGRGFVFQFQHLPLNLG</sequence>
<dbReference type="EMBL" id="LHQQ01000007">
    <property type="protein sequence ID" value="KOS48272.1"/>
    <property type="molecule type" value="Genomic_DNA"/>
</dbReference>
<gene>
    <name evidence="1" type="ORF">ACN38_g769</name>
</gene>
<name>A0A0N0S011_9EURO</name>
<organism evidence="1 2">
    <name type="scientific">Penicillium nordicum</name>
    <dbReference type="NCBI Taxonomy" id="229535"/>
    <lineage>
        <taxon>Eukaryota</taxon>
        <taxon>Fungi</taxon>
        <taxon>Dikarya</taxon>
        <taxon>Ascomycota</taxon>
        <taxon>Pezizomycotina</taxon>
        <taxon>Eurotiomycetes</taxon>
        <taxon>Eurotiomycetidae</taxon>
        <taxon>Eurotiales</taxon>
        <taxon>Aspergillaceae</taxon>
        <taxon>Penicillium</taxon>
    </lineage>
</organism>
<evidence type="ECO:0000313" key="1">
    <source>
        <dbReference type="EMBL" id="KOS48272.1"/>
    </source>
</evidence>
<comment type="caution">
    <text evidence="1">The sequence shown here is derived from an EMBL/GenBank/DDBJ whole genome shotgun (WGS) entry which is preliminary data.</text>
</comment>
<keyword evidence="2" id="KW-1185">Reference proteome</keyword>
<proteinExistence type="predicted"/>